<dbReference type="PANTHER" id="PTHR30634:SF16">
    <property type="entry name" value="OUTER-MEMBRANE LIPOPROTEIN LOLB"/>
    <property type="match status" value="1"/>
</dbReference>
<dbReference type="Proteomes" id="UP000017944">
    <property type="component" value="Unassembled WGS sequence"/>
</dbReference>
<comment type="caution">
    <text evidence="1">The sequence shown here is derived from an EMBL/GenBank/DDBJ whole genome shotgun (WGS) entry which is preliminary data.</text>
</comment>
<sequence>MDKELPWLADNAQLELKYKKGKTPLSHRNWPGEPVPVITESIIQTLGDELLQKAEKKKNIVWRYENFSLEWQSAITQAIHLIGEHKPSIPARTMAALACIAQNDSQQLLDEIVQQEGLEYATDVVMARQCIARRYESDSLVVTLQYQDEDYGYGYGSATYNDFDLRLRKHLSLAEESCWQRCADKLIAALPGIPKIRRPFIALILPEKPEIANELASLESSRSSLHSKEWLKVVATDNTAVKKLERYWGLDVFSDREASYMSQKNHFGYAACAALLREQGLAAIPRLAMYAHKEDCGSLLVQINHPQVIHTLLLVADKNKPSLQRVAKYSKNFPHATLAALAELLALKEPPARPGYPIIEDKKLPAQQKARDEYWRTLLQTLMASQPQLAEEVMQWLSTQARAVLNSYLSAPPKPVIDGTDNSNLPEILVSPPWRSKKKMTAPRLDLAPLELTPQVYWQPGEQERLASTESARYFSTESLAERMEQKSGRVVLQELGFGDDVWLFLNYILPGKLDAARNSLIVQWHYYQGGLKRS</sequence>
<reference evidence="1 2" key="1">
    <citation type="submission" date="2013-10" db="EMBL/GenBank/DDBJ databases">
        <title>Draft genomes and the virulence plasmids of Sd1617 vaccine constructs: WRSd3 and WRSd5.</title>
        <authorList>
            <person name="Aksomboon Vongsawan A."/>
            <person name="Venkatesan M.M."/>
            <person name="Vaisvil B."/>
            <person name="Emel G."/>
            <person name="Kepatral V."/>
            <person name="Sethabutr O."/>
            <person name="Serichantalergs O."/>
            <person name="Mason C."/>
        </authorList>
    </citation>
    <scope>NUCLEOTIDE SEQUENCE [LARGE SCALE GENOMIC DNA]</scope>
    <source>
        <strain evidence="1 2">WRSd3</strain>
    </source>
</reference>
<dbReference type="PANTHER" id="PTHR30634">
    <property type="entry name" value="OUTER MEMBRANE LOLAB LIPOPROTEIN INSERTION APPARATUS"/>
    <property type="match status" value="1"/>
</dbReference>
<dbReference type="PATRIC" id="fig|1401327.3.peg.4024"/>
<dbReference type="EMBL" id="AXUT01000520">
    <property type="protein sequence ID" value="ESU76437.1"/>
    <property type="molecule type" value="Genomic_DNA"/>
</dbReference>
<evidence type="ECO:0000313" key="2">
    <source>
        <dbReference type="Proteomes" id="UP000017944"/>
    </source>
</evidence>
<evidence type="ECO:0000313" key="1">
    <source>
        <dbReference type="EMBL" id="ESU76437.1"/>
    </source>
</evidence>
<accession>A0A090NA10</accession>
<proteinExistence type="predicted"/>
<dbReference type="AlphaFoldDB" id="A0A090NA10"/>
<dbReference type="InterPro" id="IPR050458">
    <property type="entry name" value="LolB"/>
</dbReference>
<gene>
    <name evidence="1" type="ORF">WRSd3_04332</name>
</gene>
<name>A0A090NA10_SHIDY</name>
<protein>
    <submittedName>
        <fullName evidence="1">Molybdate metabolism regulator</fullName>
    </submittedName>
</protein>
<organism evidence="1 2">
    <name type="scientific">Shigella dysenteriae WRSd3</name>
    <dbReference type="NCBI Taxonomy" id="1401327"/>
    <lineage>
        <taxon>Bacteria</taxon>
        <taxon>Pseudomonadati</taxon>
        <taxon>Pseudomonadota</taxon>
        <taxon>Gammaproteobacteria</taxon>
        <taxon>Enterobacterales</taxon>
        <taxon>Enterobacteriaceae</taxon>
        <taxon>Shigella</taxon>
    </lineage>
</organism>